<dbReference type="Proteomes" id="UP001158500">
    <property type="component" value="Unassembled WGS sequence"/>
</dbReference>
<evidence type="ECO:0000313" key="1">
    <source>
        <dbReference type="EMBL" id="MDH1234463.1"/>
    </source>
</evidence>
<name>A0AA42T922_STUST</name>
<organism evidence="1 2">
    <name type="scientific">Stutzerimonas stutzeri</name>
    <name type="common">Pseudomonas stutzeri</name>
    <dbReference type="NCBI Taxonomy" id="316"/>
    <lineage>
        <taxon>Bacteria</taxon>
        <taxon>Pseudomonadati</taxon>
        <taxon>Pseudomonadota</taxon>
        <taxon>Gammaproteobacteria</taxon>
        <taxon>Pseudomonadales</taxon>
        <taxon>Pseudomonadaceae</taxon>
        <taxon>Stutzerimonas</taxon>
    </lineage>
</organism>
<dbReference type="EMBL" id="JAOCAE010000001">
    <property type="protein sequence ID" value="MDH1234463.1"/>
    <property type="molecule type" value="Genomic_DNA"/>
</dbReference>
<accession>A0AA42T922</accession>
<proteinExistence type="predicted"/>
<dbReference type="Gene3D" id="3.30.40.190">
    <property type="match status" value="1"/>
</dbReference>
<comment type="caution">
    <text evidence="1">The sequence shown here is derived from an EMBL/GenBank/DDBJ whole genome shotgun (WGS) entry which is preliminary data.</text>
</comment>
<dbReference type="Pfam" id="PF16786">
    <property type="entry name" value="RecA_dep_nuc"/>
    <property type="match status" value="1"/>
</dbReference>
<dbReference type="InterPro" id="IPR031875">
    <property type="entry name" value="RecA_dep_nuc"/>
</dbReference>
<gene>
    <name evidence="1" type="ORF">N5C32_00235</name>
</gene>
<protein>
    <submittedName>
        <fullName evidence="1">Ref family protein</fullName>
    </submittedName>
</protein>
<dbReference type="AlphaFoldDB" id="A0AA42T922"/>
<reference evidence="1" key="1">
    <citation type="submission" date="2022-09" db="EMBL/GenBank/DDBJ databases">
        <title>Intensive care unit water sources are persistently colonized with multi-drug resistant bacteria and are the site of extensive horizontal gene transfer of antibiotic resistance genes.</title>
        <authorList>
            <person name="Diorio-Toth L."/>
        </authorList>
    </citation>
    <scope>NUCLEOTIDE SEQUENCE</scope>
    <source>
        <strain evidence="1">GD03947</strain>
    </source>
</reference>
<sequence>MKGRTPSAEQKRYHDLLARHIGCIACHRDTAGHQRNHVVSIHHVDGRTKPDAHWLVLPLCAGHHQDGYGAPGLVAVHPYKARFELTYGKQETLIRDCALQLLDMGLTLPARVMELIGLEQAA</sequence>
<dbReference type="RefSeq" id="WP_279640941.1">
    <property type="nucleotide sequence ID" value="NZ_JAOCAE010000001.1"/>
</dbReference>
<evidence type="ECO:0000313" key="2">
    <source>
        <dbReference type="Proteomes" id="UP001158500"/>
    </source>
</evidence>